<feature type="chain" id="PRO_5046610252" description="Aminopeptidase" evidence="9">
    <location>
        <begin position="26"/>
        <end position="969"/>
    </location>
</feature>
<evidence type="ECO:0000256" key="9">
    <source>
        <dbReference type="SAM" id="SignalP"/>
    </source>
</evidence>
<evidence type="ECO:0000256" key="4">
    <source>
        <dbReference type="ARBA" id="ARBA00022723"/>
    </source>
</evidence>
<keyword evidence="14" id="KW-1185">Reference proteome</keyword>
<dbReference type="InterPro" id="IPR050344">
    <property type="entry name" value="Peptidase_M1_aminopeptidases"/>
</dbReference>
<feature type="domain" description="Peptidase M1 membrane alanine aminopeptidase" evidence="10">
    <location>
        <begin position="308"/>
        <end position="529"/>
    </location>
</feature>
<dbReference type="PANTHER" id="PTHR11533">
    <property type="entry name" value="PROTEASE M1 ZINC METALLOPROTEASE"/>
    <property type="match status" value="1"/>
</dbReference>
<sequence length="969" mass="109188">MGIHFAPKLKLVAAALLLISAETNGGPPLQGEIPIGLFETKEDLALTFKETELSKTYQEESYRLPLSVQPIHYDLEIRPILDSTGTDQFTAPGKVAIHVKCFVATNSIALHSKEIEIQHDQVTVVGINPAGNVDVTGHSVDEDRSFYVIHLGSNLEADGEYILTIPFTSLVATNRLSGLYLSTYQAEDGSTKNLATTQFQKDDAQRAFPCFDEPSTAFRATFNVTIGRKADGFHSLANTERIGDPEPIPGLTGWVWDKHAITVNMPVYLIAIIVSDFESETAPEELYRVPVRTWAAPPLMTDTSAKFSAQAAARMLSFFEEYYDFEYQLNKMDSVAIPDFAAGAMENWGLNTYRINLMVWFEEENTLFEKWRSAAVVAHELVHQWFGNLVTCEWWNDTWLNEGFARYFQFIGANYSGGDFRSLDRYVIDVTQLAMAYDESVNTEPVHSSITHRVVDQASRVVYEKAAGLLRMMQSFLTEETLIKGLRNYLKRHQFKGVHQDDLFTALTEQAQEDGTFTEFSVKEIMDTWTLQSGFPLVQVSRADDRTLYISQERYRPDSSQNASSELWYVPISFVTASNPDFSFSNSRPKAWIDKDTILQTLTLDSTNEWVIINPDARGFYRVIYDDQLTRLIQEQLLKDHNVISFGSRSQLLDDYFRSASAKYVNIQYALNLTRYLSQEDDFIVWTTVVNNLAPLYTRLTDTTAYEAFRTYILNLVVEPLRRIGANQLPTDSTPIAVLRTQLLDWVCSLSHEICSQTANELFSGWLSSPPPVDNVPVPTDIQPMIYCGAVAASTDPANTTIQNFLLEEYGRNRGTRQQSLIVNALACDQVDANLQNLMQKAIDDNPSNELDISTHGLQLLQSIAKNSAGRQLLWNFVVNSQSDIAAVHGEMAVPNIISTLAGYLSTKSETDLPQQVETFISNYLSQPDLPQNVINSLQASLSTISSNNVWMDYYYNDINTWLSNVIVY</sequence>
<dbReference type="PRINTS" id="PR00756">
    <property type="entry name" value="ALADIPTASE"/>
</dbReference>
<dbReference type="CDD" id="cd09601">
    <property type="entry name" value="M1_APN-Q_like"/>
    <property type="match status" value="1"/>
</dbReference>
<dbReference type="PANTHER" id="PTHR11533:SF294">
    <property type="entry name" value="THYROTROPIN-RELEASING HORMONE-DEGRADING ECTOENZYME"/>
    <property type="match status" value="1"/>
</dbReference>
<dbReference type="SUPFAM" id="SSF55486">
    <property type="entry name" value="Metalloproteases ('zincins'), catalytic domain"/>
    <property type="match status" value="1"/>
</dbReference>
<keyword evidence="3 8" id="KW-0645">Protease</keyword>
<name>A0ABP1QFC9_9HEXA</name>
<reference evidence="13 14" key="1">
    <citation type="submission" date="2024-08" db="EMBL/GenBank/DDBJ databases">
        <authorList>
            <person name="Cucini C."/>
            <person name="Frati F."/>
        </authorList>
    </citation>
    <scope>NUCLEOTIDE SEQUENCE [LARGE SCALE GENOMIC DNA]</scope>
</reference>
<dbReference type="EC" id="3.4.11.-" evidence="8"/>
<evidence type="ECO:0000259" key="11">
    <source>
        <dbReference type="Pfam" id="PF11838"/>
    </source>
</evidence>
<keyword evidence="9" id="KW-0732">Signal</keyword>
<dbReference type="Gene3D" id="2.60.40.1910">
    <property type="match status" value="1"/>
</dbReference>
<evidence type="ECO:0000256" key="2">
    <source>
        <dbReference type="ARBA" id="ARBA00010136"/>
    </source>
</evidence>
<comment type="caution">
    <text evidence="13">The sequence shown here is derived from an EMBL/GenBank/DDBJ whole genome shotgun (WGS) entry which is preliminary data.</text>
</comment>
<dbReference type="InterPro" id="IPR014782">
    <property type="entry name" value="Peptidase_M1_dom"/>
</dbReference>
<evidence type="ECO:0000259" key="10">
    <source>
        <dbReference type="Pfam" id="PF01433"/>
    </source>
</evidence>
<dbReference type="Gene3D" id="1.10.390.10">
    <property type="entry name" value="Neutral Protease Domain 2"/>
    <property type="match status" value="1"/>
</dbReference>
<feature type="signal peptide" evidence="9">
    <location>
        <begin position="1"/>
        <end position="25"/>
    </location>
</feature>
<dbReference type="Pfam" id="PF17900">
    <property type="entry name" value="Peptidase_M1_N"/>
    <property type="match status" value="1"/>
</dbReference>
<accession>A0ABP1QFC9</accession>
<dbReference type="Proteomes" id="UP001642540">
    <property type="component" value="Unassembled WGS sequence"/>
</dbReference>
<dbReference type="Gene3D" id="2.60.40.1730">
    <property type="entry name" value="tricorn interacting facor f3 domain"/>
    <property type="match status" value="1"/>
</dbReference>
<feature type="domain" description="Aminopeptidase N-like N-terminal" evidence="12">
    <location>
        <begin position="69"/>
        <end position="269"/>
    </location>
</feature>
<evidence type="ECO:0000256" key="8">
    <source>
        <dbReference type="RuleBase" id="RU364040"/>
    </source>
</evidence>
<dbReference type="InterPro" id="IPR001930">
    <property type="entry name" value="Peptidase_M1"/>
</dbReference>
<protein>
    <recommendedName>
        <fullName evidence="8">Aminopeptidase</fullName>
        <ecNumber evidence="8">3.4.11.-</ecNumber>
    </recommendedName>
</protein>
<keyword evidence="6 8" id="KW-0862">Zinc</keyword>
<feature type="domain" description="ERAP1-like C-terminal" evidence="11">
    <location>
        <begin position="610"/>
        <end position="938"/>
    </location>
</feature>
<dbReference type="InterPro" id="IPR042097">
    <property type="entry name" value="Aminopeptidase_N-like_N_sf"/>
</dbReference>
<evidence type="ECO:0000313" key="14">
    <source>
        <dbReference type="Proteomes" id="UP001642540"/>
    </source>
</evidence>
<dbReference type="SUPFAM" id="SSF63737">
    <property type="entry name" value="Leukotriene A4 hydrolase N-terminal domain"/>
    <property type="match status" value="1"/>
</dbReference>
<comment type="subcellular location">
    <subcellularLocation>
        <location evidence="1">Cell membrane</location>
        <topology evidence="1">Lipid-anchor</topology>
        <topology evidence="1">GPI-anchor</topology>
    </subcellularLocation>
</comment>
<keyword evidence="5 8" id="KW-0378">Hydrolase</keyword>
<dbReference type="Pfam" id="PF01433">
    <property type="entry name" value="Peptidase_M1"/>
    <property type="match status" value="1"/>
</dbReference>
<keyword evidence="4 8" id="KW-0479">Metal-binding</keyword>
<dbReference type="EMBL" id="CAXLJM020000028">
    <property type="protein sequence ID" value="CAL8096507.1"/>
    <property type="molecule type" value="Genomic_DNA"/>
</dbReference>
<evidence type="ECO:0000256" key="1">
    <source>
        <dbReference type="ARBA" id="ARBA00004609"/>
    </source>
</evidence>
<evidence type="ECO:0000256" key="3">
    <source>
        <dbReference type="ARBA" id="ARBA00022670"/>
    </source>
</evidence>
<comment type="similarity">
    <text evidence="2 8">Belongs to the peptidase M1 family.</text>
</comment>
<dbReference type="InterPro" id="IPR024571">
    <property type="entry name" value="ERAP1-like_C_dom"/>
</dbReference>
<evidence type="ECO:0000259" key="12">
    <source>
        <dbReference type="Pfam" id="PF17900"/>
    </source>
</evidence>
<dbReference type="InterPro" id="IPR034016">
    <property type="entry name" value="M1_APN-typ"/>
</dbReference>
<dbReference type="Gene3D" id="1.25.50.20">
    <property type="match status" value="1"/>
</dbReference>
<keyword evidence="8" id="KW-0031">Aminopeptidase</keyword>
<proteinExistence type="inferred from homology"/>
<gene>
    <name evidence="13" type="ORF">ODALV1_LOCUS9378</name>
</gene>
<evidence type="ECO:0000256" key="6">
    <source>
        <dbReference type="ARBA" id="ARBA00022833"/>
    </source>
</evidence>
<dbReference type="InterPro" id="IPR045357">
    <property type="entry name" value="Aminopeptidase_N-like_N"/>
</dbReference>
<comment type="cofactor">
    <cofactor evidence="8">
        <name>Zn(2+)</name>
        <dbReference type="ChEBI" id="CHEBI:29105"/>
    </cofactor>
    <text evidence="8">Binds 1 zinc ion per subunit.</text>
</comment>
<evidence type="ECO:0000256" key="5">
    <source>
        <dbReference type="ARBA" id="ARBA00022801"/>
    </source>
</evidence>
<dbReference type="InterPro" id="IPR027268">
    <property type="entry name" value="Peptidase_M4/M1_CTD_sf"/>
</dbReference>
<evidence type="ECO:0000256" key="7">
    <source>
        <dbReference type="ARBA" id="ARBA00023049"/>
    </source>
</evidence>
<keyword evidence="7 8" id="KW-0482">Metalloprotease</keyword>
<dbReference type="Pfam" id="PF11838">
    <property type="entry name" value="ERAP1_C"/>
    <property type="match status" value="1"/>
</dbReference>
<organism evidence="13 14">
    <name type="scientific">Orchesella dallaii</name>
    <dbReference type="NCBI Taxonomy" id="48710"/>
    <lineage>
        <taxon>Eukaryota</taxon>
        <taxon>Metazoa</taxon>
        <taxon>Ecdysozoa</taxon>
        <taxon>Arthropoda</taxon>
        <taxon>Hexapoda</taxon>
        <taxon>Collembola</taxon>
        <taxon>Entomobryomorpha</taxon>
        <taxon>Entomobryoidea</taxon>
        <taxon>Orchesellidae</taxon>
        <taxon>Orchesellinae</taxon>
        <taxon>Orchesella</taxon>
    </lineage>
</organism>
<evidence type="ECO:0000313" key="13">
    <source>
        <dbReference type="EMBL" id="CAL8096507.1"/>
    </source>
</evidence>